<dbReference type="InterPro" id="IPR005334">
    <property type="entry name" value="Tctex-1-like"/>
</dbReference>
<dbReference type="HOGENOM" id="CLU_097204_7_2_1"/>
<dbReference type="KEGG" id="tet:TTHERM_00485800"/>
<dbReference type="AlphaFoldDB" id="I7MGG2"/>
<dbReference type="GO" id="GO:0005868">
    <property type="term" value="C:cytoplasmic dynein complex"/>
    <property type="evidence" value="ECO:0007669"/>
    <property type="project" value="TreeGrafter"/>
</dbReference>
<dbReference type="Pfam" id="PF03645">
    <property type="entry name" value="Tctex-1"/>
    <property type="match status" value="1"/>
</dbReference>
<dbReference type="RefSeq" id="XP_001032793.1">
    <property type="nucleotide sequence ID" value="XM_001032793.3"/>
</dbReference>
<organism evidence="1 2">
    <name type="scientific">Tetrahymena thermophila (strain SB210)</name>
    <dbReference type="NCBI Taxonomy" id="312017"/>
    <lineage>
        <taxon>Eukaryota</taxon>
        <taxon>Sar</taxon>
        <taxon>Alveolata</taxon>
        <taxon>Ciliophora</taxon>
        <taxon>Intramacronucleata</taxon>
        <taxon>Oligohymenophorea</taxon>
        <taxon>Hymenostomatida</taxon>
        <taxon>Tetrahymenina</taxon>
        <taxon>Tetrahymenidae</taxon>
        <taxon>Tetrahymena</taxon>
    </lineage>
</organism>
<dbReference type="GO" id="GO:0007018">
    <property type="term" value="P:microtubule-based movement"/>
    <property type="evidence" value="ECO:0007669"/>
    <property type="project" value="TreeGrafter"/>
</dbReference>
<dbReference type="GO" id="GO:0045505">
    <property type="term" value="F:dynein intermediate chain binding"/>
    <property type="evidence" value="ECO:0007669"/>
    <property type="project" value="TreeGrafter"/>
</dbReference>
<keyword evidence="2" id="KW-1185">Reference proteome</keyword>
<dbReference type="PANTHER" id="PTHR21255:SF4">
    <property type="entry name" value="DYNEIN LIGHT CHAIN TCTEX-TYPE"/>
    <property type="match status" value="1"/>
</dbReference>
<dbReference type="Gene3D" id="3.30.1140.40">
    <property type="entry name" value="Tctex-1"/>
    <property type="match status" value="1"/>
</dbReference>
<dbReference type="GO" id="GO:0005737">
    <property type="term" value="C:cytoplasm"/>
    <property type="evidence" value="ECO:0007669"/>
    <property type="project" value="TreeGrafter"/>
</dbReference>
<dbReference type="EMBL" id="GG662587">
    <property type="protein sequence ID" value="EAR85130.1"/>
    <property type="molecule type" value="Genomic_DNA"/>
</dbReference>
<sequence length="109" mass="12547">MEEVIFNNLKNQINDKALQIIKEKIDKKSYNSNDAQRWTNQLCDDVLKFLTTLNKNFKFIVNCMIMQKSDAGLHISGSCYWDNEIDGSLVVKYETNSIVCIMNIFGCAL</sequence>
<dbReference type="PANTHER" id="PTHR21255">
    <property type="entry name" value="T-COMPLEX-ASSOCIATED-TESTIS-EXPRESSED 1/ DYNEIN LIGHT CHAIN"/>
    <property type="match status" value="1"/>
</dbReference>
<dbReference type="FunCoup" id="I7MGG2">
    <property type="interactions" value="21"/>
</dbReference>
<dbReference type="CDD" id="cd21455">
    <property type="entry name" value="DLC-like_DYNLT1_DYNLT3"/>
    <property type="match status" value="1"/>
</dbReference>
<dbReference type="InParanoid" id="I7MGG2"/>
<dbReference type="eggNOG" id="KOG4081">
    <property type="taxonomic scope" value="Eukaryota"/>
</dbReference>
<gene>
    <name evidence="1" type="ORF">TTHERM_00485800</name>
</gene>
<evidence type="ECO:0000313" key="2">
    <source>
        <dbReference type="Proteomes" id="UP000009168"/>
    </source>
</evidence>
<dbReference type="STRING" id="312017.I7MGG2"/>
<evidence type="ECO:0000313" key="1">
    <source>
        <dbReference type="EMBL" id="EAR85130.1"/>
    </source>
</evidence>
<reference evidence="2" key="1">
    <citation type="journal article" date="2006" name="PLoS Biol.">
        <title>Macronuclear genome sequence of the ciliate Tetrahymena thermophila, a model eukaryote.</title>
        <authorList>
            <person name="Eisen J.A."/>
            <person name="Coyne R.S."/>
            <person name="Wu M."/>
            <person name="Wu D."/>
            <person name="Thiagarajan M."/>
            <person name="Wortman J.R."/>
            <person name="Badger J.H."/>
            <person name="Ren Q."/>
            <person name="Amedeo P."/>
            <person name="Jones K.M."/>
            <person name="Tallon L.J."/>
            <person name="Delcher A.L."/>
            <person name="Salzberg S.L."/>
            <person name="Silva J.C."/>
            <person name="Haas B.J."/>
            <person name="Majoros W.H."/>
            <person name="Farzad M."/>
            <person name="Carlton J.M."/>
            <person name="Smith R.K. Jr."/>
            <person name="Garg J."/>
            <person name="Pearlman R.E."/>
            <person name="Karrer K.M."/>
            <person name="Sun L."/>
            <person name="Manning G."/>
            <person name="Elde N.C."/>
            <person name="Turkewitz A.P."/>
            <person name="Asai D.J."/>
            <person name="Wilkes D.E."/>
            <person name="Wang Y."/>
            <person name="Cai H."/>
            <person name="Collins K."/>
            <person name="Stewart B.A."/>
            <person name="Lee S.R."/>
            <person name="Wilamowska K."/>
            <person name="Weinberg Z."/>
            <person name="Ruzzo W.L."/>
            <person name="Wloga D."/>
            <person name="Gaertig J."/>
            <person name="Frankel J."/>
            <person name="Tsao C.-C."/>
            <person name="Gorovsky M.A."/>
            <person name="Keeling P.J."/>
            <person name="Waller R.F."/>
            <person name="Patron N.J."/>
            <person name="Cherry J.M."/>
            <person name="Stover N.A."/>
            <person name="Krieger C.J."/>
            <person name="del Toro C."/>
            <person name="Ryder H.F."/>
            <person name="Williamson S.C."/>
            <person name="Barbeau R.A."/>
            <person name="Hamilton E.P."/>
            <person name="Orias E."/>
        </authorList>
    </citation>
    <scope>NUCLEOTIDE SEQUENCE [LARGE SCALE GENOMIC DNA]</scope>
    <source>
        <strain evidence="2">SB210</strain>
    </source>
</reference>
<dbReference type="InterPro" id="IPR038586">
    <property type="entry name" value="Tctex-1-like_sf"/>
</dbReference>
<dbReference type="OrthoDB" id="10059120at2759"/>
<name>I7MGG2_TETTS</name>
<protein>
    <submittedName>
        <fullName evidence="1">Dynein light chain tctex-type 1 protein</fullName>
    </submittedName>
</protein>
<accession>I7MGG2</accession>
<dbReference type="OMA" id="VNQWTSA"/>
<dbReference type="Proteomes" id="UP000009168">
    <property type="component" value="Unassembled WGS sequence"/>
</dbReference>
<proteinExistence type="predicted"/>
<dbReference type="GeneID" id="7831092"/>